<evidence type="ECO:0000256" key="10">
    <source>
        <dbReference type="SAM" id="SignalP"/>
    </source>
</evidence>
<feature type="chain" id="PRO_5029909096" description="Cation/H+ exchanger transmembrane domain-containing protein" evidence="10">
    <location>
        <begin position="24"/>
        <end position="197"/>
    </location>
</feature>
<organism evidence="12 13">
    <name type="scientific">Bugula neritina</name>
    <name type="common">Brown bryozoan</name>
    <name type="synonym">Sertularia neritina</name>
    <dbReference type="NCBI Taxonomy" id="10212"/>
    <lineage>
        <taxon>Eukaryota</taxon>
        <taxon>Metazoa</taxon>
        <taxon>Spiralia</taxon>
        <taxon>Lophotrochozoa</taxon>
        <taxon>Bryozoa</taxon>
        <taxon>Gymnolaemata</taxon>
        <taxon>Cheilostomatida</taxon>
        <taxon>Flustrina</taxon>
        <taxon>Buguloidea</taxon>
        <taxon>Bugulidae</taxon>
        <taxon>Bugula</taxon>
    </lineage>
</organism>
<evidence type="ECO:0000313" key="12">
    <source>
        <dbReference type="EMBL" id="KAF6017937.1"/>
    </source>
</evidence>
<sequence length="197" mass="21321">MRQHLPMAFAAMLMACCLPSVLSQKVFPNISSAYKQLSGNANNSAPPADLLQAAVASDEAAAAGHADHEPCHLTVAGFEWSHVQNPIIIATFLFFSAITKICFHHAGYLVTKIPESCLLIVLGTIAGTIFTFSTDTDSFPEDLKTLRPDLFFLVLLPPIVLEASYSLHNRVFFDNIGSILVFAVVGTIISCFFIGEC</sequence>
<feature type="transmembrane region" description="Helical" evidence="9">
    <location>
        <begin position="87"/>
        <end position="110"/>
    </location>
</feature>
<keyword evidence="2" id="KW-0813">Transport</keyword>
<keyword evidence="7 9" id="KW-0472">Membrane</keyword>
<gene>
    <name evidence="12" type="ORF">EB796_023747</name>
</gene>
<evidence type="ECO:0000256" key="8">
    <source>
        <dbReference type="ARBA" id="ARBA00023201"/>
    </source>
</evidence>
<feature type="signal peptide" evidence="10">
    <location>
        <begin position="1"/>
        <end position="23"/>
    </location>
</feature>
<feature type="domain" description="Cation/H+ exchanger transmembrane" evidence="11">
    <location>
        <begin position="103"/>
        <end position="195"/>
    </location>
</feature>
<dbReference type="AlphaFoldDB" id="A0A7J7IWK3"/>
<evidence type="ECO:0000256" key="4">
    <source>
        <dbReference type="ARBA" id="ARBA00022989"/>
    </source>
</evidence>
<keyword evidence="5" id="KW-0915">Sodium</keyword>
<evidence type="ECO:0000256" key="9">
    <source>
        <dbReference type="SAM" id="Phobius"/>
    </source>
</evidence>
<feature type="transmembrane region" description="Helical" evidence="9">
    <location>
        <begin position="117"/>
        <end position="134"/>
    </location>
</feature>
<keyword evidence="3 9" id="KW-0812">Transmembrane</keyword>
<keyword evidence="6" id="KW-0406">Ion transport</keyword>
<name>A0A7J7IWK3_BUGNE</name>
<dbReference type="InterPro" id="IPR006153">
    <property type="entry name" value="Cation/H_exchanger_TM"/>
</dbReference>
<dbReference type="Proteomes" id="UP000593567">
    <property type="component" value="Unassembled WGS sequence"/>
</dbReference>
<evidence type="ECO:0000256" key="2">
    <source>
        <dbReference type="ARBA" id="ARBA00022448"/>
    </source>
</evidence>
<feature type="transmembrane region" description="Helical" evidence="9">
    <location>
        <begin position="172"/>
        <end position="195"/>
    </location>
</feature>
<evidence type="ECO:0000256" key="6">
    <source>
        <dbReference type="ARBA" id="ARBA00023065"/>
    </source>
</evidence>
<keyword evidence="10" id="KW-0732">Signal</keyword>
<evidence type="ECO:0000259" key="11">
    <source>
        <dbReference type="Pfam" id="PF00999"/>
    </source>
</evidence>
<dbReference type="OrthoDB" id="196264at2759"/>
<dbReference type="EMBL" id="VXIV02003350">
    <property type="protein sequence ID" value="KAF6017937.1"/>
    <property type="molecule type" value="Genomic_DNA"/>
</dbReference>
<dbReference type="PROSITE" id="PS51257">
    <property type="entry name" value="PROKAR_LIPOPROTEIN"/>
    <property type="match status" value="1"/>
</dbReference>
<comment type="caution">
    <text evidence="12">The sequence shown here is derived from an EMBL/GenBank/DDBJ whole genome shotgun (WGS) entry which is preliminary data.</text>
</comment>
<dbReference type="Pfam" id="PF00999">
    <property type="entry name" value="Na_H_Exchanger"/>
    <property type="match status" value="1"/>
</dbReference>
<evidence type="ECO:0000256" key="7">
    <source>
        <dbReference type="ARBA" id="ARBA00023136"/>
    </source>
</evidence>
<dbReference type="PRINTS" id="PR01084">
    <property type="entry name" value="NAHEXCHNGR"/>
</dbReference>
<dbReference type="GO" id="GO:0098719">
    <property type="term" value="P:sodium ion import across plasma membrane"/>
    <property type="evidence" value="ECO:0007669"/>
    <property type="project" value="TreeGrafter"/>
</dbReference>
<dbReference type="PANTHER" id="PTHR10110">
    <property type="entry name" value="SODIUM/HYDROGEN EXCHANGER"/>
    <property type="match status" value="1"/>
</dbReference>
<dbReference type="GO" id="GO:0051453">
    <property type="term" value="P:regulation of intracellular pH"/>
    <property type="evidence" value="ECO:0007669"/>
    <property type="project" value="TreeGrafter"/>
</dbReference>
<protein>
    <recommendedName>
        <fullName evidence="11">Cation/H+ exchanger transmembrane domain-containing protein</fullName>
    </recommendedName>
</protein>
<evidence type="ECO:0000256" key="1">
    <source>
        <dbReference type="ARBA" id="ARBA00004141"/>
    </source>
</evidence>
<reference evidence="12" key="1">
    <citation type="submission" date="2020-06" db="EMBL/GenBank/DDBJ databases">
        <title>Draft genome of Bugula neritina, a colonial animal packing powerful symbionts and potential medicines.</title>
        <authorList>
            <person name="Rayko M."/>
        </authorList>
    </citation>
    <scope>NUCLEOTIDE SEQUENCE [LARGE SCALE GENOMIC DNA]</scope>
    <source>
        <strain evidence="12">Kwan_BN1</strain>
    </source>
</reference>
<evidence type="ECO:0000256" key="5">
    <source>
        <dbReference type="ARBA" id="ARBA00023053"/>
    </source>
</evidence>
<evidence type="ECO:0000313" key="13">
    <source>
        <dbReference type="Proteomes" id="UP000593567"/>
    </source>
</evidence>
<dbReference type="GO" id="GO:0005886">
    <property type="term" value="C:plasma membrane"/>
    <property type="evidence" value="ECO:0007669"/>
    <property type="project" value="TreeGrafter"/>
</dbReference>
<dbReference type="InterPro" id="IPR018422">
    <property type="entry name" value="Cation/H_exchanger_CPA1"/>
</dbReference>
<accession>A0A7J7IWK3</accession>
<dbReference type="InterPro" id="IPR004709">
    <property type="entry name" value="NaH_exchanger"/>
</dbReference>
<keyword evidence="8" id="KW-0739">Sodium transport</keyword>
<proteinExistence type="predicted"/>
<dbReference type="GO" id="GO:0015386">
    <property type="term" value="F:potassium:proton antiporter activity"/>
    <property type="evidence" value="ECO:0007669"/>
    <property type="project" value="TreeGrafter"/>
</dbReference>
<keyword evidence="4 9" id="KW-1133">Transmembrane helix</keyword>
<dbReference type="PANTHER" id="PTHR10110:SF126">
    <property type="entry name" value="NA(+)_H(+) EXCHANGER PROTEIN 7"/>
    <property type="match status" value="1"/>
</dbReference>
<keyword evidence="13" id="KW-1185">Reference proteome</keyword>
<comment type="subcellular location">
    <subcellularLocation>
        <location evidence="1">Membrane</location>
        <topology evidence="1">Multi-pass membrane protein</topology>
    </subcellularLocation>
</comment>
<evidence type="ECO:0000256" key="3">
    <source>
        <dbReference type="ARBA" id="ARBA00022692"/>
    </source>
</evidence>
<dbReference type="GO" id="GO:0015385">
    <property type="term" value="F:sodium:proton antiporter activity"/>
    <property type="evidence" value="ECO:0007669"/>
    <property type="project" value="InterPro"/>
</dbReference>